<dbReference type="GO" id="GO:0017004">
    <property type="term" value="P:cytochrome complex assembly"/>
    <property type="evidence" value="ECO:0007669"/>
    <property type="project" value="UniProtKB-KW"/>
</dbReference>
<sequence length="542" mass="61467">MKRLLKIDWNKVERTIGGMKFAVIIILLFSLAMIIGTFLESYYGTDFANRTVYKTFYFMFIQFGMLMSIIFAAFLRLPPKKRLYGFYTIHAGLIIIGVGSMITYIAGIDGSITLAPNEPNRQVILSKDVLKMTYPEEGKQVTTELPYSAFSTNINQEYEGINVVEYIPFAEGKFVWTDAINSYPANAPVQSSKYYFKNPFAEQEVLLTLHPESSSEFQSTMSMGPLTFNYMPANLATCFEKENPSGIIIWNSETAECFTPEEKKLPVKTTSANNRFLVYPVDGKLFTFFPDFSPFPVDANFQVDQKSIIRSFSKRIFEDKPNLFLFGKKLAFYSKDDKKWLVHNIELKGPTVGLPWMGAEISLVDHQDRLVPFNLPVSTIPIQKNGQVIKGDIRAVKLEIMGKEYWATNYSPLSLIIGGKKVIIEVTKESLTLPFEVALSQFKMDKDPGTDNPASYESFVKLFDDGKMTNHHVFMNNPLKHSGYTFYQASYSQDSGGNYHSTLAVNVDQGRELKYLGSLMLVLGGIWHYNLNKRKKEKGADA</sequence>
<evidence type="ECO:0000256" key="2">
    <source>
        <dbReference type="ARBA" id="ARBA00022692"/>
    </source>
</evidence>
<accession>A0A2K9NSV5</accession>
<keyword evidence="3" id="KW-0201">Cytochrome c-type biogenesis</keyword>
<comment type="subcellular location">
    <subcellularLocation>
        <location evidence="1">Membrane</location>
        <topology evidence="1">Multi-pass membrane protein</topology>
    </subcellularLocation>
</comment>
<evidence type="ECO:0000256" key="1">
    <source>
        <dbReference type="ARBA" id="ARBA00004141"/>
    </source>
</evidence>
<dbReference type="Pfam" id="PF05140">
    <property type="entry name" value="ResB"/>
    <property type="match status" value="1"/>
</dbReference>
<protein>
    <recommendedName>
        <fullName evidence="6">ResB-like domain-containing protein</fullName>
    </recommendedName>
</protein>
<evidence type="ECO:0000256" key="4">
    <source>
        <dbReference type="ARBA" id="ARBA00022989"/>
    </source>
</evidence>
<dbReference type="KEGG" id="bsto:C0V70_10790"/>
<gene>
    <name evidence="7" type="ORF">C0V70_10790</name>
</gene>
<dbReference type="OrthoDB" id="5287916at2"/>
<dbReference type="Proteomes" id="UP000235584">
    <property type="component" value="Chromosome"/>
</dbReference>
<dbReference type="PANTHER" id="PTHR31566">
    <property type="entry name" value="CYTOCHROME C BIOGENESIS PROTEIN CCS1, CHLOROPLASTIC"/>
    <property type="match status" value="1"/>
</dbReference>
<organism evidence="7 8">
    <name type="scientific">Bacteriovorax stolpii</name>
    <name type="common">Bdellovibrio stolpii</name>
    <dbReference type="NCBI Taxonomy" id="960"/>
    <lineage>
        <taxon>Bacteria</taxon>
        <taxon>Pseudomonadati</taxon>
        <taxon>Bdellovibrionota</taxon>
        <taxon>Bacteriovoracia</taxon>
        <taxon>Bacteriovoracales</taxon>
        <taxon>Bacteriovoracaceae</taxon>
        <taxon>Bacteriovorax</taxon>
    </lineage>
</organism>
<keyword evidence="5" id="KW-0472">Membrane</keyword>
<dbReference type="AlphaFoldDB" id="A0A2K9NSV5"/>
<dbReference type="InterPro" id="IPR007816">
    <property type="entry name" value="ResB-like_domain"/>
</dbReference>
<evidence type="ECO:0000313" key="8">
    <source>
        <dbReference type="Proteomes" id="UP000235584"/>
    </source>
</evidence>
<reference evidence="7 8" key="1">
    <citation type="submission" date="2018-01" db="EMBL/GenBank/DDBJ databases">
        <title>Complete genome sequence of Bacteriovorax stolpii DSM12778.</title>
        <authorList>
            <person name="Tang B."/>
            <person name="Chang J."/>
        </authorList>
    </citation>
    <scope>NUCLEOTIDE SEQUENCE [LARGE SCALE GENOMIC DNA]</scope>
    <source>
        <strain evidence="7 8">DSM 12778</strain>
    </source>
</reference>
<proteinExistence type="predicted"/>
<keyword evidence="2" id="KW-0812">Transmembrane</keyword>
<dbReference type="RefSeq" id="WP_102243869.1">
    <property type="nucleotide sequence ID" value="NZ_CP025704.1"/>
</dbReference>
<keyword evidence="4" id="KW-1133">Transmembrane helix</keyword>
<name>A0A2K9NSV5_BACTC</name>
<evidence type="ECO:0000259" key="6">
    <source>
        <dbReference type="Pfam" id="PF05140"/>
    </source>
</evidence>
<dbReference type="InterPro" id="IPR023494">
    <property type="entry name" value="Cyt_c_bgen_Ccs1/CcsB/ResB"/>
</dbReference>
<dbReference type="EMBL" id="CP025704">
    <property type="protein sequence ID" value="AUN98578.1"/>
    <property type="molecule type" value="Genomic_DNA"/>
</dbReference>
<keyword evidence="8" id="KW-1185">Reference proteome</keyword>
<evidence type="ECO:0000313" key="7">
    <source>
        <dbReference type="EMBL" id="AUN98578.1"/>
    </source>
</evidence>
<evidence type="ECO:0000256" key="5">
    <source>
        <dbReference type="ARBA" id="ARBA00023136"/>
    </source>
</evidence>
<feature type="domain" description="ResB-like" evidence="6">
    <location>
        <begin position="432"/>
        <end position="495"/>
    </location>
</feature>
<dbReference type="GO" id="GO:0016020">
    <property type="term" value="C:membrane"/>
    <property type="evidence" value="ECO:0007669"/>
    <property type="project" value="UniProtKB-SubCell"/>
</dbReference>
<evidence type="ECO:0000256" key="3">
    <source>
        <dbReference type="ARBA" id="ARBA00022748"/>
    </source>
</evidence>